<feature type="domain" description="RmlD-like substrate binding" evidence="3">
    <location>
        <begin position="8"/>
        <end position="281"/>
    </location>
</feature>
<organism evidence="4 5">
    <name type="scientific">Paenibacillus taichungensis</name>
    <dbReference type="NCBI Taxonomy" id="484184"/>
    <lineage>
        <taxon>Bacteria</taxon>
        <taxon>Bacillati</taxon>
        <taxon>Bacillota</taxon>
        <taxon>Bacilli</taxon>
        <taxon>Bacillales</taxon>
        <taxon>Paenibacillaceae</taxon>
        <taxon>Paenibacillus</taxon>
    </lineage>
</organism>
<accession>A0A329QEL8</accession>
<comment type="function">
    <text evidence="2">Catalyzes the reduction of dTDP-6-deoxy-L-lyxo-4-hexulose to yield dTDP-L-rhamnose.</text>
</comment>
<reference evidence="4 5" key="1">
    <citation type="submission" date="2018-04" db="EMBL/GenBank/DDBJ databases">
        <title>Paenibacillus taichungensis Genome sequencing and assembly.</title>
        <authorList>
            <person name="Xu J."/>
            <person name="Rensing C."/>
            <person name="Mazhar H.S."/>
        </authorList>
    </citation>
    <scope>NUCLEOTIDE SEQUENCE [LARGE SCALE GENOMIC DNA]</scope>
    <source>
        <strain evidence="4 5">NC1</strain>
    </source>
</reference>
<comment type="similarity">
    <text evidence="1 2">Belongs to the dTDP-4-dehydrorhamnose reductase family.</text>
</comment>
<dbReference type="Gene3D" id="3.40.50.720">
    <property type="entry name" value="NAD(P)-binding Rossmann-like Domain"/>
    <property type="match status" value="1"/>
</dbReference>
<gene>
    <name evidence="4" type="primary">rfbD</name>
    <name evidence="4" type="ORF">DC345_26535</name>
</gene>
<dbReference type="GO" id="GO:0019305">
    <property type="term" value="P:dTDP-rhamnose biosynthetic process"/>
    <property type="evidence" value="ECO:0007669"/>
    <property type="project" value="UniProtKB-UniPathway"/>
</dbReference>
<dbReference type="InterPro" id="IPR036291">
    <property type="entry name" value="NAD(P)-bd_dom_sf"/>
</dbReference>
<keyword evidence="2 4" id="KW-0560">Oxidoreductase</keyword>
<dbReference type="Gene3D" id="3.90.25.10">
    <property type="entry name" value="UDP-galactose 4-epimerase, domain 1"/>
    <property type="match status" value="1"/>
</dbReference>
<dbReference type="Pfam" id="PF04321">
    <property type="entry name" value="RmlD_sub_bind"/>
    <property type="match status" value="1"/>
</dbReference>
<evidence type="ECO:0000256" key="1">
    <source>
        <dbReference type="ARBA" id="ARBA00010944"/>
    </source>
</evidence>
<dbReference type="AlphaFoldDB" id="A0A329QEL8"/>
<dbReference type="InterPro" id="IPR029903">
    <property type="entry name" value="RmlD-like-bd"/>
</dbReference>
<evidence type="ECO:0000313" key="4">
    <source>
        <dbReference type="EMBL" id="RAW10905.1"/>
    </source>
</evidence>
<comment type="caution">
    <text evidence="4">The sequence shown here is derived from an EMBL/GenBank/DDBJ whole genome shotgun (WGS) entry which is preliminary data.</text>
</comment>
<dbReference type="Proteomes" id="UP000250642">
    <property type="component" value="Unassembled WGS sequence"/>
</dbReference>
<name>A0A329QEL8_9BACL</name>
<dbReference type="GO" id="GO:0005829">
    <property type="term" value="C:cytosol"/>
    <property type="evidence" value="ECO:0007669"/>
    <property type="project" value="TreeGrafter"/>
</dbReference>
<dbReference type="CDD" id="cd05254">
    <property type="entry name" value="dTDP_HR_like_SDR_e"/>
    <property type="match status" value="1"/>
</dbReference>
<dbReference type="UniPathway" id="UPA00124"/>
<sequence>MKGSENLRVLILGGFGLLGQEIYRQFKLEGHQVVRTPKQECDITDLSSLKAAIEKYKPEVVIHSAGITNVDQVEDDPLQAYNVNSLSMYNLIESVRELQPIIVFISTDYVFDGHSNIPYRENDDRKPINVYGRSKMLAEDILKSNYENYYIVRTSWLFGKGGKCFPDTIVKNILGDAKILNVVDDQWGSPTYTVDLSESLLELIGCPYGTYHITNTGITSWYEFAKLIAEVKQFKHSEICPVSSEKYPTRARRPKYSALDNSNFIRNKRQLRHFSEALHSFFIE</sequence>
<evidence type="ECO:0000313" key="5">
    <source>
        <dbReference type="Proteomes" id="UP000250642"/>
    </source>
</evidence>
<dbReference type="GO" id="GO:0008831">
    <property type="term" value="F:dTDP-4-dehydrorhamnose reductase activity"/>
    <property type="evidence" value="ECO:0007669"/>
    <property type="project" value="UniProtKB-EC"/>
</dbReference>
<evidence type="ECO:0000256" key="2">
    <source>
        <dbReference type="RuleBase" id="RU364082"/>
    </source>
</evidence>
<dbReference type="SUPFAM" id="SSF51735">
    <property type="entry name" value="NAD(P)-binding Rossmann-fold domains"/>
    <property type="match status" value="1"/>
</dbReference>
<dbReference type="PANTHER" id="PTHR10491:SF4">
    <property type="entry name" value="METHIONINE ADENOSYLTRANSFERASE 2 SUBUNIT BETA"/>
    <property type="match status" value="1"/>
</dbReference>
<dbReference type="PANTHER" id="PTHR10491">
    <property type="entry name" value="DTDP-4-DEHYDRORHAMNOSE REDUCTASE"/>
    <property type="match status" value="1"/>
</dbReference>
<dbReference type="InterPro" id="IPR005913">
    <property type="entry name" value="dTDP_dehydrorham_reduct"/>
</dbReference>
<proteinExistence type="inferred from homology"/>
<protein>
    <recommendedName>
        <fullName evidence="2">dTDP-4-dehydrorhamnose reductase</fullName>
        <ecNumber evidence="2">1.1.1.133</ecNumber>
    </recommendedName>
</protein>
<dbReference type="EC" id="1.1.1.133" evidence="2"/>
<keyword evidence="2" id="KW-0521">NADP</keyword>
<comment type="pathway">
    <text evidence="2">Carbohydrate biosynthesis; dTDP-L-rhamnose biosynthesis.</text>
</comment>
<dbReference type="EMBL" id="QEVW01000022">
    <property type="protein sequence ID" value="RAW10905.1"/>
    <property type="molecule type" value="Genomic_DNA"/>
</dbReference>
<evidence type="ECO:0000259" key="3">
    <source>
        <dbReference type="Pfam" id="PF04321"/>
    </source>
</evidence>
<dbReference type="NCBIfam" id="TIGR01214">
    <property type="entry name" value="rmlD"/>
    <property type="match status" value="1"/>
</dbReference>